<keyword evidence="1" id="KW-0597">Phosphoprotein</keyword>
<dbReference type="Pfam" id="PF05990">
    <property type="entry name" value="DUF900"/>
    <property type="match status" value="1"/>
</dbReference>
<sequence length="373" mass="42630">MISVLVIEDNKSKFDAVKKVLIEAGINESFIELVDNKDDALDLLKYKAYEIVILDFQLPTSGSYGSSKSPNAGFDILKVLKHDGRTGSNQYKLPSVIIALTEFNNLLKEQVKKFSGLNTFAYHYGPTSGWEENIKSFILDFKVLEQSRLMKSDEKKLIITVHGIMSLGKWQNDFKSFYKDTFSSDYPPVLYKYHYFPVLGFLIPKTRKKEEAKFKKFILEITERYPDAVIDIIAHSFGTHLVYEVLNTMDYLQQPKVSKIILCGSVLNSSTDIDSFMRKLKVDKLLNECGINDWPLLFSHLFAKGLGKVGRDGFESVDSSVVVNRFRKGGHGCFFDNKIFSEWVQFSKTGDISDLDERAEPGLRKFFSKLFSR</sequence>
<dbReference type="SUPFAM" id="SSF52172">
    <property type="entry name" value="CheY-like"/>
    <property type="match status" value="1"/>
</dbReference>
<name>A0ABW8KXK4_9GAMM</name>
<evidence type="ECO:0000259" key="2">
    <source>
        <dbReference type="PROSITE" id="PS50110"/>
    </source>
</evidence>
<dbReference type="PROSITE" id="PS50110">
    <property type="entry name" value="RESPONSE_REGULATORY"/>
    <property type="match status" value="1"/>
</dbReference>
<dbReference type="Gene3D" id="3.40.50.2300">
    <property type="match status" value="1"/>
</dbReference>
<dbReference type="InterPro" id="IPR001789">
    <property type="entry name" value="Sig_transdc_resp-reg_receiver"/>
</dbReference>
<dbReference type="EMBL" id="JBJDOT010000007">
    <property type="protein sequence ID" value="MFK3863599.1"/>
    <property type="molecule type" value="Genomic_DNA"/>
</dbReference>
<dbReference type="InterPro" id="IPR010297">
    <property type="entry name" value="DUF900_hydrolase"/>
</dbReference>
<dbReference type="Proteomes" id="UP001620262">
    <property type="component" value="Unassembled WGS sequence"/>
</dbReference>
<dbReference type="InterPro" id="IPR029058">
    <property type="entry name" value="AB_hydrolase_fold"/>
</dbReference>
<accession>A0ABW8KXK4</accession>
<feature type="domain" description="Response regulatory" evidence="2">
    <location>
        <begin position="3"/>
        <end position="142"/>
    </location>
</feature>
<evidence type="ECO:0000313" key="3">
    <source>
        <dbReference type="EMBL" id="MFK3863599.1"/>
    </source>
</evidence>
<keyword evidence="4" id="KW-1185">Reference proteome</keyword>
<proteinExistence type="predicted"/>
<dbReference type="SUPFAM" id="SSF53474">
    <property type="entry name" value="alpha/beta-Hydrolases"/>
    <property type="match status" value="1"/>
</dbReference>
<feature type="modified residue" description="4-aspartylphosphate" evidence="1">
    <location>
        <position position="55"/>
    </location>
</feature>
<protein>
    <submittedName>
        <fullName evidence="3">Alpha/beta hydrolase</fullName>
    </submittedName>
</protein>
<evidence type="ECO:0000313" key="4">
    <source>
        <dbReference type="Proteomes" id="UP001620262"/>
    </source>
</evidence>
<evidence type="ECO:0000256" key="1">
    <source>
        <dbReference type="PROSITE-ProRule" id="PRU00169"/>
    </source>
</evidence>
<dbReference type="GO" id="GO:0016787">
    <property type="term" value="F:hydrolase activity"/>
    <property type="evidence" value="ECO:0007669"/>
    <property type="project" value="UniProtKB-KW"/>
</dbReference>
<organism evidence="3 4">
    <name type="scientific">Pseudoalteromonas rhizosphaerae</name>
    <dbReference type="NCBI Taxonomy" id="2518973"/>
    <lineage>
        <taxon>Bacteria</taxon>
        <taxon>Pseudomonadati</taxon>
        <taxon>Pseudomonadota</taxon>
        <taxon>Gammaproteobacteria</taxon>
        <taxon>Alteromonadales</taxon>
        <taxon>Pseudoalteromonadaceae</taxon>
        <taxon>Pseudoalteromonas</taxon>
    </lineage>
</organism>
<comment type="caution">
    <text evidence="3">The sequence shown here is derived from an EMBL/GenBank/DDBJ whole genome shotgun (WGS) entry which is preliminary data.</text>
</comment>
<dbReference type="Gene3D" id="3.40.50.1820">
    <property type="entry name" value="alpha/beta hydrolase"/>
    <property type="match status" value="1"/>
</dbReference>
<gene>
    <name evidence="3" type="ORF">ACI2JU_06870</name>
</gene>
<reference evidence="3 4" key="1">
    <citation type="submission" date="2024-11" db="EMBL/GenBank/DDBJ databases">
        <title>The Natural Products Discovery Center: Release of the First 8490 Sequenced Strains for Exploring Actinobacteria Biosynthetic Diversity.</title>
        <authorList>
            <person name="Kalkreuter E."/>
            <person name="Kautsar S.A."/>
            <person name="Yang D."/>
            <person name="Bader C.D."/>
            <person name="Teijaro C.N."/>
            <person name="Fluegel L."/>
            <person name="Davis C.M."/>
            <person name="Simpson J.R."/>
            <person name="Lauterbach L."/>
            <person name="Steele A.D."/>
            <person name="Gui C."/>
            <person name="Meng S."/>
            <person name="Li G."/>
            <person name="Viehrig K."/>
            <person name="Ye F."/>
            <person name="Su P."/>
            <person name="Kiefer A.F."/>
            <person name="Nichols A."/>
            <person name="Cepeda A.J."/>
            <person name="Yan W."/>
            <person name="Fan B."/>
            <person name="Jiang Y."/>
            <person name="Adhikari A."/>
            <person name="Zheng C.-J."/>
            <person name="Schuster L."/>
            <person name="Cowan T.M."/>
            <person name="Smanski M.J."/>
            <person name="Chevrette M.G."/>
            <person name="De Carvalho L.P.S."/>
            <person name="Shen B."/>
        </authorList>
    </citation>
    <scope>NUCLEOTIDE SEQUENCE [LARGE SCALE GENOMIC DNA]</scope>
    <source>
        <strain evidence="3 4">NPDC078403</strain>
    </source>
</reference>
<dbReference type="RefSeq" id="WP_404675050.1">
    <property type="nucleotide sequence ID" value="NZ_JBJDOT010000007.1"/>
</dbReference>
<dbReference type="InterPro" id="IPR011006">
    <property type="entry name" value="CheY-like_superfamily"/>
</dbReference>
<keyword evidence="3" id="KW-0378">Hydrolase</keyword>